<dbReference type="EMBL" id="CAMXCT030000750">
    <property type="protein sequence ID" value="CAL4770121.1"/>
    <property type="molecule type" value="Genomic_DNA"/>
</dbReference>
<evidence type="ECO:0000313" key="2">
    <source>
        <dbReference type="EMBL" id="CAL4770121.1"/>
    </source>
</evidence>
<name>A0A9P1C0E1_9DINO</name>
<dbReference type="OrthoDB" id="10589586at2759"/>
<organism evidence="1">
    <name type="scientific">Cladocopium goreaui</name>
    <dbReference type="NCBI Taxonomy" id="2562237"/>
    <lineage>
        <taxon>Eukaryota</taxon>
        <taxon>Sar</taxon>
        <taxon>Alveolata</taxon>
        <taxon>Dinophyceae</taxon>
        <taxon>Suessiales</taxon>
        <taxon>Symbiodiniaceae</taxon>
        <taxon>Cladocopium</taxon>
    </lineage>
</organism>
<protein>
    <submittedName>
        <fullName evidence="1">Uncharacterized protein</fullName>
    </submittedName>
</protein>
<accession>A0A9P1C0E1</accession>
<reference evidence="2 3" key="2">
    <citation type="submission" date="2024-05" db="EMBL/GenBank/DDBJ databases">
        <authorList>
            <person name="Chen Y."/>
            <person name="Shah S."/>
            <person name="Dougan E. K."/>
            <person name="Thang M."/>
            <person name="Chan C."/>
        </authorList>
    </citation>
    <scope>NUCLEOTIDE SEQUENCE [LARGE SCALE GENOMIC DNA]</scope>
</reference>
<dbReference type="AlphaFoldDB" id="A0A9P1C0E1"/>
<comment type="caution">
    <text evidence="1">The sequence shown here is derived from an EMBL/GenBank/DDBJ whole genome shotgun (WGS) entry which is preliminary data.</text>
</comment>
<dbReference type="EMBL" id="CAMXCT020000750">
    <property type="protein sequence ID" value="CAL1136184.1"/>
    <property type="molecule type" value="Genomic_DNA"/>
</dbReference>
<dbReference type="Proteomes" id="UP001152797">
    <property type="component" value="Unassembled WGS sequence"/>
</dbReference>
<evidence type="ECO:0000313" key="3">
    <source>
        <dbReference type="Proteomes" id="UP001152797"/>
    </source>
</evidence>
<proteinExistence type="predicted"/>
<reference evidence="1" key="1">
    <citation type="submission" date="2022-10" db="EMBL/GenBank/DDBJ databases">
        <authorList>
            <person name="Chen Y."/>
            <person name="Dougan E. K."/>
            <person name="Chan C."/>
            <person name="Rhodes N."/>
            <person name="Thang M."/>
        </authorList>
    </citation>
    <scope>NUCLEOTIDE SEQUENCE</scope>
</reference>
<sequence>MFAGKQSISRGFRAHGCKTDFLEFSERPEDDLLTVQGLCRATLGVLRLVVEGLAFAGLPCGSFVYLNRSSSKRSRKRPLGSQRRLYVKQANTLGARLMMLMLLTTLRSAFWETEQPGSSLFIWFPYLRFLARLFKHEVPIRVERFWMAWFGSRTPKPSLVVGTSPWAGKLYRKLGKEDSCGELQASVKYLSAHSIQQGGKKAKAPFQWKHADLEPVRKFLQEQIDLGKYEPAFPFK</sequence>
<evidence type="ECO:0000313" key="1">
    <source>
        <dbReference type="EMBL" id="CAI3982809.1"/>
    </source>
</evidence>
<dbReference type="EMBL" id="CAMXCT010000750">
    <property type="protein sequence ID" value="CAI3982809.1"/>
    <property type="molecule type" value="Genomic_DNA"/>
</dbReference>
<gene>
    <name evidence="1" type="ORF">C1SCF055_LOCUS10473</name>
</gene>
<keyword evidence="3" id="KW-1185">Reference proteome</keyword>